<gene>
    <name evidence="9" type="ORF">KL859_25910</name>
</gene>
<dbReference type="Proteomes" id="UP000696413">
    <property type="component" value="Unassembled WGS sequence"/>
</dbReference>
<protein>
    <submittedName>
        <fullName evidence="9">APH(3'') family aminoglycoside O-phosphotransferase</fullName>
    </submittedName>
</protein>
<keyword evidence="3 7" id="KW-0547">Nucleotide-binding</keyword>
<organism evidence="9 10">
    <name type="scientific">Mycolicibacterium goodii</name>
    <name type="common">Mycobacterium goodii</name>
    <dbReference type="NCBI Taxonomy" id="134601"/>
    <lineage>
        <taxon>Bacteria</taxon>
        <taxon>Bacillati</taxon>
        <taxon>Actinomycetota</taxon>
        <taxon>Actinomycetes</taxon>
        <taxon>Mycobacteriales</taxon>
        <taxon>Mycobacteriaceae</taxon>
        <taxon>Mycolicibacterium</taxon>
    </lineage>
</organism>
<keyword evidence="10" id="KW-1185">Reference proteome</keyword>
<evidence type="ECO:0000256" key="3">
    <source>
        <dbReference type="ARBA" id="ARBA00022741"/>
    </source>
</evidence>
<dbReference type="PANTHER" id="PTHR21310:SF41">
    <property type="entry name" value="3'-PHOSPHOTRANSFERASE, PUTATIVE-RELATED"/>
    <property type="match status" value="1"/>
</dbReference>
<dbReference type="InterPro" id="IPR011009">
    <property type="entry name" value="Kinase-like_dom_sf"/>
</dbReference>
<dbReference type="Pfam" id="PF01636">
    <property type="entry name" value="APH"/>
    <property type="match status" value="1"/>
</dbReference>
<keyword evidence="5 7" id="KW-0067">ATP-binding</keyword>
<evidence type="ECO:0000256" key="5">
    <source>
        <dbReference type="ARBA" id="ARBA00022840"/>
    </source>
</evidence>
<dbReference type="InterPro" id="IPR002575">
    <property type="entry name" value="Aminoglycoside_PTrfase"/>
</dbReference>
<evidence type="ECO:0000256" key="4">
    <source>
        <dbReference type="ARBA" id="ARBA00022777"/>
    </source>
</evidence>
<evidence type="ECO:0000256" key="7">
    <source>
        <dbReference type="PIRNR" id="PIRNR000706"/>
    </source>
</evidence>
<evidence type="ECO:0000313" key="10">
    <source>
        <dbReference type="Proteomes" id="UP000696413"/>
    </source>
</evidence>
<evidence type="ECO:0000313" key="9">
    <source>
        <dbReference type="EMBL" id="MBU8826297.1"/>
    </source>
</evidence>
<dbReference type="RefSeq" id="WP_214395734.1">
    <property type="nucleotide sequence ID" value="NZ_JAHBOL010000027.1"/>
</dbReference>
<evidence type="ECO:0000256" key="2">
    <source>
        <dbReference type="ARBA" id="ARBA00022679"/>
    </source>
</evidence>
<accession>A0ABS6HXW9</accession>
<keyword evidence="4 7" id="KW-0418">Kinase</keyword>
<dbReference type="EMBL" id="JAHBOM010000024">
    <property type="protein sequence ID" value="MBU8826297.1"/>
    <property type="molecule type" value="Genomic_DNA"/>
</dbReference>
<comment type="caution">
    <text evidence="9">The sequence shown here is derived from an EMBL/GenBank/DDBJ whole genome shotgun (WGS) entry which is preliminary data.</text>
</comment>
<keyword evidence="2 7" id="KW-0808">Transferase</keyword>
<keyword evidence="6 7" id="KW-0046">Antibiotic resistance</keyword>
<feature type="domain" description="Aminoglycoside phosphotransferase" evidence="8">
    <location>
        <begin position="15"/>
        <end position="252"/>
    </location>
</feature>
<dbReference type="NCBIfam" id="NF032896">
    <property type="entry name" value="APH_3pp"/>
    <property type="match status" value="1"/>
</dbReference>
<dbReference type="PANTHER" id="PTHR21310">
    <property type="entry name" value="AMINOGLYCOSIDE PHOSPHOTRANSFERASE-RELATED-RELATED"/>
    <property type="match status" value="1"/>
</dbReference>
<evidence type="ECO:0000259" key="8">
    <source>
        <dbReference type="Pfam" id="PF01636"/>
    </source>
</evidence>
<evidence type="ECO:0000256" key="1">
    <source>
        <dbReference type="ARBA" id="ARBA00006219"/>
    </source>
</evidence>
<comment type="similarity">
    <text evidence="1 7">Belongs to the aminoglycoside phosphotransferase family.</text>
</comment>
<reference evidence="9 10" key="1">
    <citation type="submission" date="2021-05" db="EMBL/GenBank/DDBJ databases">
        <title>Draft Genome Sequences of Clinical Respiratory Isolates of Mycobacterium goodii Recovered in Ireland.</title>
        <authorList>
            <person name="Flanagan P.R."/>
            <person name="Mok S."/>
            <person name="Roycroft E."/>
            <person name="Rogers T.R."/>
            <person name="Fitzgibbon M."/>
        </authorList>
    </citation>
    <scope>NUCLEOTIDE SEQUENCE [LARGE SCALE GENOMIC DNA]</scope>
    <source>
        <strain evidence="9 10">14IE55</strain>
    </source>
</reference>
<name>A0ABS6HXW9_MYCGD</name>
<dbReference type="PIRSF" id="PIRSF000706">
    <property type="entry name" value="Kanamycin_kin"/>
    <property type="match status" value="1"/>
</dbReference>
<dbReference type="CDD" id="cd05150">
    <property type="entry name" value="APH"/>
    <property type="match status" value="1"/>
</dbReference>
<dbReference type="InterPro" id="IPR051678">
    <property type="entry name" value="AGP_Transferase"/>
</dbReference>
<dbReference type="InterPro" id="IPR024165">
    <property type="entry name" value="Kan/Strep_kinase"/>
</dbReference>
<proteinExistence type="inferred from homology"/>
<sequence length="284" mass="30906">MQIPPLLLPGDPEGWSPVTAGESGATVLRDRTGECYAKLVPAEQADDLAGERDRIAWLDAAGVPVGAVLDWRSADHGACLVTRAVAGVPADQLDAGTLWQAWPAITDLVRQLHRIDATGCPFDRGLATMMSLARTTVAQRRVQTEFLPEDLHDVPPAEILAGLEAELPLRIEQERSELVVCHGDLCLPNILVHADTRKVSGLIDLGRLGRADPYADIALLLANSRETWPDEDAARRADRAFADRYGTDLDRARQRFYLMLDPLTWPGVTPEDRGTGPARATDAV</sequence>
<dbReference type="Gene3D" id="3.30.200.20">
    <property type="entry name" value="Phosphorylase Kinase, domain 1"/>
    <property type="match status" value="1"/>
</dbReference>
<dbReference type="Gene3D" id="3.90.1200.10">
    <property type="match status" value="1"/>
</dbReference>
<dbReference type="SUPFAM" id="SSF56112">
    <property type="entry name" value="Protein kinase-like (PK-like)"/>
    <property type="match status" value="1"/>
</dbReference>
<evidence type="ECO:0000256" key="6">
    <source>
        <dbReference type="ARBA" id="ARBA00023251"/>
    </source>
</evidence>